<keyword evidence="5" id="KW-0698">rRNA processing</keyword>
<evidence type="ECO:0000256" key="1">
    <source>
        <dbReference type="ARBA" id="ARBA00004463"/>
    </source>
</evidence>
<evidence type="ECO:0000256" key="7">
    <source>
        <dbReference type="ARBA" id="ARBA00023242"/>
    </source>
</evidence>
<dbReference type="GO" id="GO:0005655">
    <property type="term" value="C:nucleolar ribonuclease P complex"/>
    <property type="evidence" value="ECO:0007669"/>
    <property type="project" value="InterPro"/>
</dbReference>
<evidence type="ECO:0000256" key="2">
    <source>
        <dbReference type="ARBA" id="ARBA00004604"/>
    </source>
</evidence>
<evidence type="ECO:0000313" key="12">
    <source>
        <dbReference type="Proteomes" id="UP000694866"/>
    </source>
</evidence>
<dbReference type="InterPro" id="IPR014612">
    <property type="entry name" value="Pop7/Rpp20"/>
</dbReference>
<keyword evidence="4" id="KW-0963">Cytoplasm</keyword>
<evidence type="ECO:0000256" key="3">
    <source>
        <dbReference type="ARBA" id="ARBA00008018"/>
    </source>
</evidence>
<organism evidence="12 13">
    <name type="scientific">Fopius arisanus</name>
    <dbReference type="NCBI Taxonomy" id="64838"/>
    <lineage>
        <taxon>Eukaryota</taxon>
        <taxon>Metazoa</taxon>
        <taxon>Ecdysozoa</taxon>
        <taxon>Arthropoda</taxon>
        <taxon>Hexapoda</taxon>
        <taxon>Insecta</taxon>
        <taxon>Pterygota</taxon>
        <taxon>Neoptera</taxon>
        <taxon>Endopterygota</taxon>
        <taxon>Hymenoptera</taxon>
        <taxon>Apocrita</taxon>
        <taxon>Ichneumonoidea</taxon>
        <taxon>Braconidae</taxon>
        <taxon>Opiinae</taxon>
        <taxon>Fopius</taxon>
    </lineage>
</organism>
<proteinExistence type="inferred from homology"/>
<feature type="compositionally biased region" description="Basic and acidic residues" evidence="11">
    <location>
        <begin position="1"/>
        <end position="12"/>
    </location>
</feature>
<dbReference type="PANTHER" id="PTHR15314">
    <property type="entry name" value="RIBONUCLEASE P PROTEIN SUBUNIT P20"/>
    <property type="match status" value="1"/>
</dbReference>
<dbReference type="Gene3D" id="3.30.110.20">
    <property type="entry name" value="Alba-like domain"/>
    <property type="match status" value="1"/>
</dbReference>
<keyword evidence="7" id="KW-0539">Nucleus</keyword>
<evidence type="ECO:0000256" key="8">
    <source>
        <dbReference type="ARBA" id="ARBA00053284"/>
    </source>
</evidence>
<comment type="subcellular location">
    <subcellularLocation>
        <location evidence="1">Cytoplasmic granule</location>
    </subcellularLocation>
    <subcellularLocation>
        <location evidence="2">Nucleus</location>
        <location evidence="2">Nucleolus</location>
    </subcellularLocation>
</comment>
<evidence type="ECO:0000313" key="13">
    <source>
        <dbReference type="RefSeq" id="XP_011297675.1"/>
    </source>
</evidence>
<feature type="region of interest" description="Disordered" evidence="11">
    <location>
        <begin position="1"/>
        <end position="20"/>
    </location>
</feature>
<dbReference type="GO" id="GO:0001682">
    <property type="term" value="P:tRNA 5'-leader removal"/>
    <property type="evidence" value="ECO:0007669"/>
    <property type="project" value="InterPro"/>
</dbReference>
<dbReference type="GO" id="GO:0000172">
    <property type="term" value="C:ribonuclease MRP complex"/>
    <property type="evidence" value="ECO:0007669"/>
    <property type="project" value="InterPro"/>
</dbReference>
<evidence type="ECO:0000256" key="10">
    <source>
        <dbReference type="ARBA" id="ARBA00068472"/>
    </source>
</evidence>
<gene>
    <name evidence="13" type="primary">Rpp20</name>
</gene>
<dbReference type="AlphaFoldDB" id="A0A9R1SV33"/>
<dbReference type="FunFam" id="3.30.110.20:FF:000002">
    <property type="entry name" value="Ribonuclease P protein subunit p20"/>
    <property type="match status" value="1"/>
</dbReference>
<comment type="subunit">
    <text evidence="9">Component of nuclear RNase P and RNase MRP complexes. RNase P consists of a catalytic RNA moiety and 10 different protein chains; POP1, POP4, POP5, POP7, RPP14, RPP21, RPP25, RPP30, RPP38 and RPP40. Within the RNase P complex, POP1, POP7 and RPP25 form the 'finger' subcomplex, POP5, RPP14, RPP40 and homodimeric RPP30 form the 'palm' subcomplex, and RPP21, POP4 and RPP38 form the 'wrist' subcomplex. All subunits of the RNase P complex interact with the catalytic RNA. Several subunits of RNase P are also part of the RNase MRP complex. RNase MRP consists of a catalytic RNA moiety and about 8 protein subunits; POP1, POP7, RPP25, RPP30, RPP38, RPP40 and possibly also POP4 and POP5. Interacts with SMN1. POP7 forms a heterodimer with RPP25 that binds to the P3 stem loop of the catalytic RNA.</text>
</comment>
<protein>
    <recommendedName>
        <fullName evidence="10">Ribonuclease P protein subunit p20</fullName>
    </recommendedName>
</protein>
<dbReference type="GO" id="GO:0006364">
    <property type="term" value="P:rRNA processing"/>
    <property type="evidence" value="ECO:0007669"/>
    <property type="project" value="UniProtKB-KW"/>
</dbReference>
<keyword evidence="12" id="KW-1185">Reference proteome</keyword>
<dbReference type="GO" id="GO:0003676">
    <property type="term" value="F:nucleic acid binding"/>
    <property type="evidence" value="ECO:0007669"/>
    <property type="project" value="InterPro"/>
</dbReference>
<evidence type="ECO:0000256" key="9">
    <source>
        <dbReference type="ARBA" id="ARBA00064615"/>
    </source>
</evidence>
<sequence length="150" mass="16815">MADEREDNKPEELVNVEGKSSKKIFDDSEHVLRKRPPYVFPKRSKDVYATNKTAFKAQLNICEKLLDGGEPEIIIHGLGAAINRACNLALQLKKNSSGTLDIDTRTSTVHLIDDLEPLKDDVDCEVNSRNNSAIHIRVFRTVNIGPLKYA</sequence>
<reference evidence="13" key="1">
    <citation type="submission" date="2025-08" db="UniProtKB">
        <authorList>
            <consortium name="RefSeq"/>
        </authorList>
    </citation>
    <scope>IDENTIFICATION</scope>
    <source>
        <strain evidence="13">USDA-PBARC FA_bdor</strain>
        <tissue evidence="13">Whole organism</tissue>
    </source>
</reference>
<dbReference type="OrthoDB" id="416729at2759"/>
<dbReference type="InterPro" id="IPR036882">
    <property type="entry name" value="Alba-like_dom_sf"/>
</dbReference>
<dbReference type="Proteomes" id="UP000694866">
    <property type="component" value="Unplaced"/>
</dbReference>
<dbReference type="CTD" id="3772007"/>
<keyword evidence="6" id="KW-0819">tRNA processing</keyword>
<evidence type="ECO:0000256" key="4">
    <source>
        <dbReference type="ARBA" id="ARBA00022490"/>
    </source>
</evidence>
<comment type="similarity">
    <text evidence="3">Belongs to the histone-like Alba family.</text>
</comment>
<evidence type="ECO:0000256" key="11">
    <source>
        <dbReference type="SAM" id="MobiDB-lite"/>
    </source>
</evidence>
<comment type="function">
    <text evidence="8">Component of ribonuclease P, a ribonucleoprotein complex that generates mature tRNA molecules by cleaving their 5'-ends. Also a component of the MRP ribonuclease complex, which cleaves pre-rRNA sequences.</text>
</comment>
<dbReference type="RefSeq" id="XP_011297675.1">
    <property type="nucleotide sequence ID" value="XM_011299373.1"/>
</dbReference>
<dbReference type="GeneID" id="105263270"/>
<accession>A0A9R1SV33</accession>
<name>A0A9R1SV33_9HYME</name>
<dbReference type="SUPFAM" id="SSF82704">
    <property type="entry name" value="AlbA-like"/>
    <property type="match status" value="1"/>
</dbReference>
<dbReference type="Pfam" id="PF12328">
    <property type="entry name" value="Rpp20"/>
    <property type="match status" value="1"/>
</dbReference>
<dbReference type="PANTHER" id="PTHR15314:SF1">
    <property type="entry name" value="RIBONUCLEASE P PROTEIN SUBUNIT P20"/>
    <property type="match status" value="1"/>
</dbReference>
<dbReference type="KEGG" id="fas:105263270"/>
<evidence type="ECO:0000256" key="6">
    <source>
        <dbReference type="ARBA" id="ARBA00022694"/>
    </source>
</evidence>
<evidence type="ECO:0000256" key="5">
    <source>
        <dbReference type="ARBA" id="ARBA00022552"/>
    </source>
</evidence>